<evidence type="ECO:0000259" key="6">
    <source>
        <dbReference type="PROSITE" id="PS50157"/>
    </source>
</evidence>
<dbReference type="InterPro" id="IPR013087">
    <property type="entry name" value="Znf_C2H2_type"/>
</dbReference>
<keyword evidence="3 5" id="KW-0863">Zinc-finger</keyword>
<evidence type="ECO:0000313" key="8">
    <source>
        <dbReference type="Proteomes" id="UP001642540"/>
    </source>
</evidence>
<evidence type="ECO:0000313" key="7">
    <source>
        <dbReference type="EMBL" id="CAL8128493.1"/>
    </source>
</evidence>
<keyword evidence="2" id="KW-0677">Repeat</keyword>
<dbReference type="SUPFAM" id="SSF57667">
    <property type="entry name" value="beta-beta-alpha zinc fingers"/>
    <property type="match status" value="2"/>
</dbReference>
<evidence type="ECO:0000256" key="5">
    <source>
        <dbReference type="PROSITE-ProRule" id="PRU00042"/>
    </source>
</evidence>
<dbReference type="Gene3D" id="3.30.160.60">
    <property type="entry name" value="Classic Zinc Finger"/>
    <property type="match status" value="3"/>
</dbReference>
<evidence type="ECO:0000256" key="4">
    <source>
        <dbReference type="ARBA" id="ARBA00022833"/>
    </source>
</evidence>
<dbReference type="PROSITE" id="PS50157">
    <property type="entry name" value="ZINC_FINGER_C2H2_2"/>
    <property type="match status" value="4"/>
</dbReference>
<organism evidence="7 8">
    <name type="scientific">Orchesella dallaii</name>
    <dbReference type="NCBI Taxonomy" id="48710"/>
    <lineage>
        <taxon>Eukaryota</taxon>
        <taxon>Metazoa</taxon>
        <taxon>Ecdysozoa</taxon>
        <taxon>Arthropoda</taxon>
        <taxon>Hexapoda</taxon>
        <taxon>Collembola</taxon>
        <taxon>Entomobryomorpha</taxon>
        <taxon>Entomobryoidea</taxon>
        <taxon>Orchesellidae</taxon>
        <taxon>Orchesellinae</taxon>
        <taxon>Orchesella</taxon>
    </lineage>
</organism>
<dbReference type="PANTHER" id="PTHR24379">
    <property type="entry name" value="KRAB AND ZINC FINGER DOMAIN-CONTAINING"/>
    <property type="match status" value="1"/>
</dbReference>
<feature type="domain" description="C2H2-type" evidence="6">
    <location>
        <begin position="215"/>
        <end position="240"/>
    </location>
</feature>
<feature type="domain" description="C2H2-type" evidence="6">
    <location>
        <begin position="135"/>
        <end position="163"/>
    </location>
</feature>
<keyword evidence="8" id="KW-1185">Reference proteome</keyword>
<evidence type="ECO:0000256" key="1">
    <source>
        <dbReference type="ARBA" id="ARBA00022723"/>
    </source>
</evidence>
<evidence type="ECO:0000256" key="3">
    <source>
        <dbReference type="ARBA" id="ARBA00022771"/>
    </source>
</evidence>
<comment type="caution">
    <text evidence="7">The sequence shown here is derived from an EMBL/GenBank/DDBJ whole genome shotgun (WGS) entry which is preliminary data.</text>
</comment>
<gene>
    <name evidence="7" type="ORF">ODALV1_LOCUS22263</name>
</gene>
<keyword evidence="1" id="KW-0479">Metal-binding</keyword>
<dbReference type="PROSITE" id="PS00028">
    <property type="entry name" value="ZINC_FINGER_C2H2_1"/>
    <property type="match status" value="5"/>
</dbReference>
<name>A0ABP1RHK9_9HEXA</name>
<reference evidence="7 8" key="1">
    <citation type="submission" date="2024-08" db="EMBL/GenBank/DDBJ databases">
        <authorList>
            <person name="Cucini C."/>
            <person name="Frati F."/>
        </authorList>
    </citation>
    <scope>NUCLEOTIDE SEQUENCE [LARGE SCALE GENOMIC DNA]</scope>
</reference>
<protein>
    <recommendedName>
        <fullName evidence="6">C2H2-type domain-containing protein</fullName>
    </recommendedName>
</protein>
<feature type="domain" description="C2H2-type" evidence="6">
    <location>
        <begin position="168"/>
        <end position="196"/>
    </location>
</feature>
<feature type="domain" description="C2H2-type" evidence="6">
    <location>
        <begin position="21"/>
        <end position="48"/>
    </location>
</feature>
<sequence>MAELNSHLATSFTISFTEPPHYCSVCGWGFVNENRFKLHELVHTRKRAKGRYQCPTCSCSSFLNVTELQIHYNQKHGSNLAEPALKRARRGLKTKKNDGNQKEIATPPPCSMCGLQFLKWKYLDKHRKEAHNLGVECPTCFNVFGCRSSMTRHIKDQHNSEKGKDTLHPCPYCGIVCKSPSSLQTHIAFLHLNERGKLETHLNTHLGPERKGKVLKCPCDRCQEVFPSEPKLQRHLKLVHNYVAEDVKERHVCHVCGRVLFSYVKHIGDHAR</sequence>
<dbReference type="Pfam" id="PF00096">
    <property type="entry name" value="zf-C2H2"/>
    <property type="match status" value="1"/>
</dbReference>
<dbReference type="Proteomes" id="UP001642540">
    <property type="component" value="Unassembled WGS sequence"/>
</dbReference>
<dbReference type="SMART" id="SM00355">
    <property type="entry name" value="ZnF_C2H2"/>
    <property type="match status" value="7"/>
</dbReference>
<evidence type="ECO:0000256" key="2">
    <source>
        <dbReference type="ARBA" id="ARBA00022737"/>
    </source>
</evidence>
<dbReference type="InterPro" id="IPR036236">
    <property type="entry name" value="Znf_C2H2_sf"/>
</dbReference>
<proteinExistence type="predicted"/>
<dbReference type="EMBL" id="CAXLJM020000075">
    <property type="protein sequence ID" value="CAL8128493.1"/>
    <property type="molecule type" value="Genomic_DNA"/>
</dbReference>
<keyword evidence="4" id="KW-0862">Zinc</keyword>
<accession>A0ABP1RHK9</accession>
<dbReference type="PANTHER" id="PTHR24379:SF121">
    <property type="entry name" value="C2H2-TYPE DOMAIN-CONTAINING PROTEIN"/>
    <property type="match status" value="1"/>
</dbReference>